<evidence type="ECO:0000256" key="2">
    <source>
        <dbReference type="ARBA" id="ARBA00004123"/>
    </source>
</evidence>
<keyword evidence="15" id="KW-1185">Reference proteome</keyword>
<keyword evidence="4" id="KW-0677">Repeat</keyword>
<dbReference type="Proteomes" id="UP000078561">
    <property type="component" value="Unassembled WGS sequence"/>
</dbReference>
<evidence type="ECO:0000313" key="15">
    <source>
        <dbReference type="Proteomes" id="UP000078561"/>
    </source>
</evidence>
<feature type="domain" description="C2H2-type" evidence="13">
    <location>
        <begin position="200"/>
        <end position="231"/>
    </location>
</feature>
<name>A0A168P7K1_ABSGL</name>
<gene>
    <name evidence="14" type="primary">ABSGL_07642.1 scaffold 8929</name>
</gene>
<evidence type="ECO:0000256" key="10">
    <source>
        <dbReference type="ARBA" id="ARBA00023242"/>
    </source>
</evidence>
<keyword evidence="3" id="KW-0479">Metal-binding</keyword>
<dbReference type="EMBL" id="LT553604">
    <property type="protein sequence ID" value="SAM01892.1"/>
    <property type="molecule type" value="Genomic_DNA"/>
</dbReference>
<feature type="region of interest" description="Disordered" evidence="12">
    <location>
        <begin position="133"/>
        <end position="166"/>
    </location>
</feature>
<evidence type="ECO:0000256" key="6">
    <source>
        <dbReference type="ARBA" id="ARBA00022833"/>
    </source>
</evidence>
<keyword evidence="5 11" id="KW-0863">Zinc-finger</keyword>
<dbReference type="GO" id="GO:0003677">
    <property type="term" value="F:DNA binding"/>
    <property type="evidence" value="ECO:0007669"/>
    <property type="project" value="UniProtKB-KW"/>
</dbReference>
<keyword evidence="8" id="KW-0238">DNA-binding</keyword>
<keyword evidence="10" id="KW-0539">Nucleus</keyword>
<accession>A0A168P7K1</accession>
<evidence type="ECO:0000256" key="4">
    <source>
        <dbReference type="ARBA" id="ARBA00022737"/>
    </source>
</evidence>
<proteinExistence type="predicted"/>
<feature type="compositionally biased region" description="Pro residues" evidence="12">
    <location>
        <begin position="62"/>
        <end position="78"/>
    </location>
</feature>
<keyword evidence="9" id="KW-0804">Transcription</keyword>
<evidence type="ECO:0000259" key="13">
    <source>
        <dbReference type="PROSITE" id="PS50157"/>
    </source>
</evidence>
<evidence type="ECO:0000256" key="7">
    <source>
        <dbReference type="ARBA" id="ARBA00023015"/>
    </source>
</evidence>
<protein>
    <recommendedName>
        <fullName evidence="13">C2H2-type domain-containing protein</fullName>
    </recommendedName>
</protein>
<dbReference type="OrthoDB" id="6365676at2759"/>
<keyword evidence="6" id="KW-0862">Zinc</keyword>
<evidence type="ECO:0000256" key="1">
    <source>
        <dbReference type="ARBA" id="ARBA00003767"/>
    </source>
</evidence>
<dbReference type="OMA" id="KLTTHTC"/>
<dbReference type="FunFam" id="3.30.160.60:FF:000097">
    <property type="entry name" value="Zinc finger protein"/>
    <property type="match status" value="1"/>
</dbReference>
<dbReference type="SMART" id="SM00355">
    <property type="entry name" value="ZnF_C2H2"/>
    <property type="match status" value="2"/>
</dbReference>
<dbReference type="InParanoid" id="A0A168P7K1"/>
<evidence type="ECO:0000256" key="11">
    <source>
        <dbReference type="PROSITE-ProRule" id="PRU00042"/>
    </source>
</evidence>
<evidence type="ECO:0000256" key="5">
    <source>
        <dbReference type="ARBA" id="ARBA00022771"/>
    </source>
</evidence>
<feature type="compositionally biased region" description="Low complexity" evidence="12">
    <location>
        <begin position="24"/>
        <end position="43"/>
    </location>
</feature>
<dbReference type="PANTHER" id="PTHR23235">
    <property type="entry name" value="KRUEPPEL-LIKE TRANSCRIPTION FACTOR"/>
    <property type="match status" value="1"/>
</dbReference>
<dbReference type="GO" id="GO:0005634">
    <property type="term" value="C:nucleus"/>
    <property type="evidence" value="ECO:0007669"/>
    <property type="project" value="UniProtKB-SubCell"/>
</dbReference>
<dbReference type="PROSITE" id="PS50157">
    <property type="entry name" value="ZINC_FINGER_C2H2_2"/>
    <property type="match status" value="2"/>
</dbReference>
<dbReference type="Gene3D" id="3.30.160.60">
    <property type="entry name" value="Classic Zinc Finger"/>
    <property type="match status" value="2"/>
</dbReference>
<feature type="region of interest" description="Disordered" evidence="12">
    <location>
        <begin position="1"/>
        <end position="121"/>
    </location>
</feature>
<dbReference type="GO" id="GO:0008270">
    <property type="term" value="F:zinc ion binding"/>
    <property type="evidence" value="ECO:0007669"/>
    <property type="project" value="UniProtKB-KW"/>
</dbReference>
<comment type="function">
    <text evidence="1">May be involved in transcriptional regulation.</text>
</comment>
<evidence type="ECO:0000256" key="8">
    <source>
        <dbReference type="ARBA" id="ARBA00023125"/>
    </source>
</evidence>
<comment type="subcellular location">
    <subcellularLocation>
        <location evidence="2">Nucleus</location>
    </subcellularLocation>
</comment>
<dbReference type="AlphaFoldDB" id="A0A168P7K1"/>
<dbReference type="PROSITE" id="PS00028">
    <property type="entry name" value="ZINC_FINGER_C2H2_1"/>
    <property type="match status" value="2"/>
</dbReference>
<dbReference type="STRING" id="4829.A0A168P7K1"/>
<sequence length="234" mass="25918">MGKMTSPCAVTPEPSGHTSYGPKPSDASSTPAAIATSMTTTTTVPPPHHSGYPYYKYDQHPSYPPMSHHPPPLRSPLPHPRHSPLDPGNGAASTTSVVYPPSPGAYKHDGQGTSVPLHHHQLGHALPPLTSAHHYLQHQPPPDANRPRRPPPTTRINASTRTGKEKRTFACQVSECGKVFKRSEHLKRHIRSIHTNEKPFECPYQQCQKRFSRSDNLNQHIRIHRHSSKESSTP</sequence>
<keyword evidence="7" id="KW-0805">Transcription regulation</keyword>
<feature type="domain" description="C2H2-type" evidence="13">
    <location>
        <begin position="169"/>
        <end position="199"/>
    </location>
</feature>
<organism evidence="14">
    <name type="scientific">Absidia glauca</name>
    <name type="common">Pin mould</name>
    <dbReference type="NCBI Taxonomy" id="4829"/>
    <lineage>
        <taxon>Eukaryota</taxon>
        <taxon>Fungi</taxon>
        <taxon>Fungi incertae sedis</taxon>
        <taxon>Mucoromycota</taxon>
        <taxon>Mucoromycotina</taxon>
        <taxon>Mucoromycetes</taxon>
        <taxon>Mucorales</taxon>
        <taxon>Cunninghamellaceae</taxon>
        <taxon>Absidia</taxon>
    </lineage>
</organism>
<evidence type="ECO:0000313" key="14">
    <source>
        <dbReference type="EMBL" id="SAM01892.1"/>
    </source>
</evidence>
<reference evidence="14" key="1">
    <citation type="submission" date="2016-04" db="EMBL/GenBank/DDBJ databases">
        <authorList>
            <person name="Evans L.H."/>
            <person name="Alamgir A."/>
            <person name="Owens N."/>
            <person name="Weber N.D."/>
            <person name="Virtaneva K."/>
            <person name="Barbian K."/>
            <person name="Babar A."/>
            <person name="Rosenke K."/>
        </authorList>
    </citation>
    <scope>NUCLEOTIDE SEQUENCE [LARGE SCALE GENOMIC DNA]</scope>
    <source>
        <strain evidence="14">CBS 101.48</strain>
    </source>
</reference>
<dbReference type="InterPro" id="IPR013087">
    <property type="entry name" value="Znf_C2H2_type"/>
</dbReference>
<dbReference type="Pfam" id="PF00096">
    <property type="entry name" value="zf-C2H2"/>
    <property type="match status" value="2"/>
</dbReference>
<dbReference type="InterPro" id="IPR036236">
    <property type="entry name" value="Znf_C2H2_sf"/>
</dbReference>
<evidence type="ECO:0000256" key="12">
    <source>
        <dbReference type="SAM" id="MobiDB-lite"/>
    </source>
</evidence>
<evidence type="ECO:0000256" key="9">
    <source>
        <dbReference type="ARBA" id="ARBA00023163"/>
    </source>
</evidence>
<evidence type="ECO:0000256" key="3">
    <source>
        <dbReference type="ARBA" id="ARBA00022723"/>
    </source>
</evidence>
<dbReference type="SUPFAM" id="SSF57667">
    <property type="entry name" value="beta-beta-alpha zinc fingers"/>
    <property type="match status" value="1"/>
</dbReference>